<organism evidence="1 2">
    <name type="scientific">Erythrobacter litoralis (strain HTCC2594)</name>
    <dbReference type="NCBI Taxonomy" id="314225"/>
    <lineage>
        <taxon>Bacteria</taxon>
        <taxon>Pseudomonadati</taxon>
        <taxon>Pseudomonadota</taxon>
        <taxon>Alphaproteobacteria</taxon>
        <taxon>Sphingomonadales</taxon>
        <taxon>Erythrobacteraceae</taxon>
        <taxon>Erythrobacter/Porphyrobacter group</taxon>
        <taxon>Erythrobacter</taxon>
    </lineage>
</organism>
<accession>Q2N5H3</accession>
<dbReference type="KEGG" id="eli:ELI_14880"/>
<evidence type="ECO:0000313" key="1">
    <source>
        <dbReference type="EMBL" id="ABC65068.1"/>
    </source>
</evidence>
<sequence>MSGKGLLSFALIATSKKWPKNAQLYVTFTSMENRLFKYYEQLFLDVYDFELNNIENSGAEHLFAVWDEERHHLETHLNEVSNLSKIQSFDDW</sequence>
<dbReference type="eggNOG" id="ENOG502ZEYB">
    <property type="taxonomic scope" value="Bacteria"/>
</dbReference>
<dbReference type="HOGENOM" id="CLU_2408761_0_0_5"/>
<gene>
    <name evidence="1" type="ordered locus">ELI_14880</name>
</gene>
<name>Q2N5H3_ERYLH</name>
<proteinExistence type="predicted"/>
<dbReference type="Proteomes" id="UP000008808">
    <property type="component" value="Chromosome"/>
</dbReference>
<dbReference type="EMBL" id="CP000157">
    <property type="protein sequence ID" value="ABC65068.1"/>
    <property type="molecule type" value="Genomic_DNA"/>
</dbReference>
<dbReference type="OrthoDB" id="7408651at2"/>
<evidence type="ECO:0000313" key="2">
    <source>
        <dbReference type="Proteomes" id="UP000008808"/>
    </source>
</evidence>
<keyword evidence="2" id="KW-1185">Reference proteome</keyword>
<protein>
    <submittedName>
        <fullName evidence="1">Uncharacterized protein</fullName>
    </submittedName>
</protein>
<reference evidence="2" key="1">
    <citation type="journal article" date="2009" name="J. Bacteriol.">
        <title>Complete genome sequence of Erythrobacter litoralis HTCC2594.</title>
        <authorList>
            <person name="Oh H.M."/>
            <person name="Giovannoni S.J."/>
            <person name="Ferriera S."/>
            <person name="Johnson J."/>
            <person name="Cho J.C."/>
        </authorList>
    </citation>
    <scope>NUCLEOTIDE SEQUENCE [LARGE SCALE GENOMIC DNA]</scope>
    <source>
        <strain evidence="2">HTCC2594</strain>
    </source>
</reference>
<dbReference type="AlphaFoldDB" id="Q2N5H3"/>